<dbReference type="Pfam" id="PF05199">
    <property type="entry name" value="GMC_oxred_C"/>
    <property type="match status" value="1"/>
</dbReference>
<sequence length="584" mass="64420">MLGINKPFHELTQKQRESVFIKWSTSQYSSVRRIYKSFTMLICATFWLNPYGFNPVIGYPGADPEAYSKRFTSRNFPEYKFIDDVSEIEGFDTIIVGSGAGGSVAAARLARMGKVLVLEKGHHYKQSELSTEQQDGYDKLYEYAGGLLSEDSGMYILAGSNFGGGTTIGWSASMEPQYFVREEWEKKFGLSYFLDDEYGNTMKYIKARLGANTNNITHNQSNQTLIDGCKKLGLHAETIPQNSASIPHQCGWCSFGCKYGEKQSAVMTWLNEAKSNNVKFIQDCYVQKVLFEKGTNQKVTGVEAIVGGFKHVKIHAKRVIVAGGAINTPALLLRSELKNKNIGKNLHVHPIAAVYGVFPDKEIKPYSGTIMSAISNAIENVDGDYYGAKIVVGSHHPGFMFANFPWKSKLQHKQLMLEYNHIVPLMVITRDRDGGKISLDANGKPKLEYKISQHDSKSIIAGLVTAIKILAAAGASKIGTCQAGVEDFIVEHGVNTLTDPKFHLFLNKVKKVGIPANQACVGSIEQMSTCRMGDDPSKSAVNPVGETWEVKDLYVADSSIFPTAIGVPSMMTTMNIAHYISKCI</sequence>
<dbReference type="EMBL" id="QKYT01000215">
    <property type="protein sequence ID" value="RIA89553.1"/>
    <property type="molecule type" value="Genomic_DNA"/>
</dbReference>
<evidence type="ECO:0000256" key="1">
    <source>
        <dbReference type="ARBA" id="ARBA00000920"/>
    </source>
</evidence>
<dbReference type="SUPFAM" id="SSF51905">
    <property type="entry name" value="FAD/NAD(P)-binding domain"/>
    <property type="match status" value="1"/>
</dbReference>
<dbReference type="Proteomes" id="UP000265703">
    <property type="component" value="Unassembled WGS sequence"/>
</dbReference>
<evidence type="ECO:0000259" key="13">
    <source>
        <dbReference type="Pfam" id="PF05199"/>
    </source>
</evidence>
<dbReference type="InterPro" id="IPR007867">
    <property type="entry name" value="GMC_OxRtase_C"/>
</dbReference>
<organism evidence="14 15">
    <name type="scientific">Glomus cerebriforme</name>
    <dbReference type="NCBI Taxonomy" id="658196"/>
    <lineage>
        <taxon>Eukaryota</taxon>
        <taxon>Fungi</taxon>
        <taxon>Fungi incertae sedis</taxon>
        <taxon>Mucoromycota</taxon>
        <taxon>Glomeromycotina</taxon>
        <taxon>Glomeromycetes</taxon>
        <taxon>Glomerales</taxon>
        <taxon>Glomeraceae</taxon>
        <taxon>Glomus</taxon>
    </lineage>
</organism>
<dbReference type="AlphaFoldDB" id="A0A397STX6"/>
<keyword evidence="8" id="KW-0274">FAD</keyword>
<dbReference type="PANTHER" id="PTHR46056">
    <property type="entry name" value="LONG-CHAIN-ALCOHOL OXIDASE"/>
    <property type="match status" value="1"/>
</dbReference>
<feature type="domain" description="Glucose-methanol-choline oxidoreductase N-terminal" evidence="12">
    <location>
        <begin position="137"/>
        <end position="350"/>
    </location>
</feature>
<evidence type="ECO:0000313" key="14">
    <source>
        <dbReference type="EMBL" id="RIA89553.1"/>
    </source>
</evidence>
<evidence type="ECO:0000256" key="10">
    <source>
        <dbReference type="ARBA" id="ARBA00023002"/>
    </source>
</evidence>
<gene>
    <name evidence="14" type="ORF">C1645_712618</name>
</gene>
<evidence type="ECO:0000256" key="9">
    <source>
        <dbReference type="ARBA" id="ARBA00022989"/>
    </source>
</evidence>
<reference evidence="14 15" key="1">
    <citation type="submission" date="2018-06" db="EMBL/GenBank/DDBJ databases">
        <title>Comparative genomics reveals the genomic features of Rhizophagus irregularis, R. cerebriforme, R. diaphanum and Gigaspora rosea, and their symbiotic lifestyle signature.</title>
        <authorList>
            <person name="Morin E."/>
            <person name="San Clemente H."/>
            <person name="Chen E.C.H."/>
            <person name="De La Providencia I."/>
            <person name="Hainaut M."/>
            <person name="Kuo A."/>
            <person name="Kohler A."/>
            <person name="Murat C."/>
            <person name="Tang N."/>
            <person name="Roy S."/>
            <person name="Loubradou J."/>
            <person name="Henrissat B."/>
            <person name="Grigoriev I.V."/>
            <person name="Corradi N."/>
            <person name="Roux C."/>
            <person name="Martin F.M."/>
        </authorList>
    </citation>
    <scope>NUCLEOTIDE SEQUENCE [LARGE SCALE GENOMIC DNA]</scope>
    <source>
        <strain evidence="14 15">DAOM 227022</strain>
    </source>
</reference>
<evidence type="ECO:0000256" key="3">
    <source>
        <dbReference type="ARBA" id="ARBA00004370"/>
    </source>
</evidence>
<dbReference type="OrthoDB" id="269227at2759"/>
<keyword evidence="11" id="KW-0472">Membrane</keyword>
<evidence type="ECO:0000256" key="6">
    <source>
        <dbReference type="ARBA" id="ARBA00022630"/>
    </source>
</evidence>
<dbReference type="InterPro" id="IPR012400">
    <property type="entry name" value="Long_Oxdase"/>
</dbReference>
<dbReference type="InterPro" id="IPR000172">
    <property type="entry name" value="GMC_OxRdtase_N"/>
</dbReference>
<protein>
    <recommendedName>
        <fullName evidence="5">long-chain-alcohol oxidase</fullName>
        <ecNumber evidence="5">1.1.3.20</ecNumber>
    </recommendedName>
</protein>
<keyword evidence="6" id="KW-0285">Flavoprotein</keyword>
<proteinExistence type="inferred from homology"/>
<comment type="similarity">
    <text evidence="4">Belongs to the GMC oxidoreductase family.</text>
</comment>
<dbReference type="GO" id="GO:0050660">
    <property type="term" value="F:flavin adenine dinucleotide binding"/>
    <property type="evidence" value="ECO:0007669"/>
    <property type="project" value="InterPro"/>
</dbReference>
<comment type="subcellular location">
    <subcellularLocation>
        <location evidence="3">Membrane</location>
    </subcellularLocation>
</comment>
<dbReference type="GO" id="GO:0046577">
    <property type="term" value="F:long-chain-alcohol oxidase activity"/>
    <property type="evidence" value="ECO:0007669"/>
    <property type="project" value="UniProtKB-EC"/>
</dbReference>
<evidence type="ECO:0000259" key="12">
    <source>
        <dbReference type="Pfam" id="PF00732"/>
    </source>
</evidence>
<evidence type="ECO:0000256" key="4">
    <source>
        <dbReference type="ARBA" id="ARBA00010790"/>
    </source>
</evidence>
<feature type="non-terminal residue" evidence="14">
    <location>
        <position position="584"/>
    </location>
</feature>
<evidence type="ECO:0000256" key="2">
    <source>
        <dbReference type="ARBA" id="ARBA00003842"/>
    </source>
</evidence>
<comment type="caution">
    <text evidence="14">The sequence shown here is derived from an EMBL/GenBank/DDBJ whole genome shotgun (WGS) entry which is preliminary data.</text>
</comment>
<evidence type="ECO:0000256" key="5">
    <source>
        <dbReference type="ARBA" id="ARBA00013125"/>
    </source>
</evidence>
<dbReference type="Pfam" id="PF13450">
    <property type="entry name" value="NAD_binding_8"/>
    <property type="match status" value="1"/>
</dbReference>
<dbReference type="Pfam" id="PF00732">
    <property type="entry name" value="GMC_oxred_N"/>
    <property type="match status" value="1"/>
</dbReference>
<comment type="function">
    <text evidence="2">Long-chain fatty alcohol oxidase involved in the omega-oxidation pathway of lipid degradation.</text>
</comment>
<accession>A0A397STX6</accession>
<evidence type="ECO:0000313" key="15">
    <source>
        <dbReference type="Proteomes" id="UP000265703"/>
    </source>
</evidence>
<dbReference type="EC" id="1.1.3.20" evidence="5"/>
<comment type="catalytic activity">
    <reaction evidence="1">
        <text>a long-chain primary fatty alcohol + O2 = a long-chain fatty aldehyde + H2O2</text>
        <dbReference type="Rhea" id="RHEA:22756"/>
        <dbReference type="ChEBI" id="CHEBI:15379"/>
        <dbReference type="ChEBI" id="CHEBI:16240"/>
        <dbReference type="ChEBI" id="CHEBI:17176"/>
        <dbReference type="ChEBI" id="CHEBI:77396"/>
        <dbReference type="EC" id="1.1.3.20"/>
    </reaction>
</comment>
<dbReference type="Gene3D" id="3.50.50.60">
    <property type="entry name" value="FAD/NAD(P)-binding domain"/>
    <property type="match status" value="2"/>
</dbReference>
<name>A0A397STX6_9GLOM</name>
<dbReference type="PIRSF" id="PIRSF028937">
    <property type="entry name" value="Lg_Ch_AO"/>
    <property type="match status" value="1"/>
</dbReference>
<evidence type="ECO:0000256" key="11">
    <source>
        <dbReference type="ARBA" id="ARBA00023136"/>
    </source>
</evidence>
<keyword evidence="7" id="KW-0812">Transmembrane</keyword>
<keyword evidence="9" id="KW-1133">Transmembrane helix</keyword>
<dbReference type="PANTHER" id="PTHR46056:SF12">
    <property type="entry name" value="LONG-CHAIN-ALCOHOL OXIDASE"/>
    <property type="match status" value="1"/>
</dbReference>
<dbReference type="GO" id="GO:0016020">
    <property type="term" value="C:membrane"/>
    <property type="evidence" value="ECO:0007669"/>
    <property type="project" value="UniProtKB-SubCell"/>
</dbReference>
<evidence type="ECO:0000256" key="7">
    <source>
        <dbReference type="ARBA" id="ARBA00022692"/>
    </source>
</evidence>
<evidence type="ECO:0000256" key="8">
    <source>
        <dbReference type="ARBA" id="ARBA00022827"/>
    </source>
</evidence>
<feature type="domain" description="Glucose-methanol-choline oxidoreductase C-terminal" evidence="13">
    <location>
        <begin position="438"/>
        <end position="577"/>
    </location>
</feature>
<keyword evidence="10" id="KW-0560">Oxidoreductase</keyword>
<keyword evidence="15" id="KW-1185">Reference proteome</keyword>
<dbReference type="InterPro" id="IPR036188">
    <property type="entry name" value="FAD/NAD-bd_sf"/>
</dbReference>
<dbReference type="STRING" id="658196.A0A397STX6"/>